<keyword evidence="1" id="KW-0472">Membrane</keyword>
<evidence type="ECO:0000313" key="3">
    <source>
        <dbReference type="WBParaSite" id="Hba_11988"/>
    </source>
</evidence>
<sequence length="164" mass="18299">MSARNRSVVGINESGNLYSRSPILISSLPLVSQQTSVLDSLQKNLLLHFAKIDTETIFGYGAIELITFLSAGVLSHLLSSLDNRLSFISHAHRRYSAVFTKLFQLHNICPESASRALQIVDGSQRIGEIPNLVLEQVFLIVQEELENSSHYEKYVGSLTIKRDI</sequence>
<feature type="transmembrane region" description="Helical" evidence="1">
    <location>
        <begin position="57"/>
        <end position="78"/>
    </location>
</feature>
<dbReference type="Proteomes" id="UP000095283">
    <property type="component" value="Unplaced"/>
</dbReference>
<organism evidence="2 3">
    <name type="scientific">Heterorhabditis bacteriophora</name>
    <name type="common">Entomopathogenic nematode worm</name>
    <dbReference type="NCBI Taxonomy" id="37862"/>
    <lineage>
        <taxon>Eukaryota</taxon>
        <taxon>Metazoa</taxon>
        <taxon>Ecdysozoa</taxon>
        <taxon>Nematoda</taxon>
        <taxon>Chromadorea</taxon>
        <taxon>Rhabditida</taxon>
        <taxon>Rhabditina</taxon>
        <taxon>Rhabditomorpha</taxon>
        <taxon>Strongyloidea</taxon>
        <taxon>Heterorhabditidae</taxon>
        <taxon>Heterorhabditis</taxon>
    </lineage>
</organism>
<evidence type="ECO:0000313" key="2">
    <source>
        <dbReference type="Proteomes" id="UP000095283"/>
    </source>
</evidence>
<dbReference type="WBParaSite" id="Hba_11988">
    <property type="protein sequence ID" value="Hba_11988"/>
    <property type="gene ID" value="Hba_11988"/>
</dbReference>
<protein>
    <submittedName>
        <fullName evidence="3">DUF4371 domain-containing protein</fullName>
    </submittedName>
</protein>
<name>A0A1I7X3E1_HETBA</name>
<keyword evidence="1" id="KW-0812">Transmembrane</keyword>
<reference evidence="3" key="1">
    <citation type="submission" date="2016-11" db="UniProtKB">
        <authorList>
            <consortium name="WormBaseParasite"/>
        </authorList>
    </citation>
    <scope>IDENTIFICATION</scope>
</reference>
<keyword evidence="2" id="KW-1185">Reference proteome</keyword>
<proteinExistence type="predicted"/>
<keyword evidence="1" id="KW-1133">Transmembrane helix</keyword>
<dbReference type="AlphaFoldDB" id="A0A1I7X3E1"/>
<accession>A0A1I7X3E1</accession>
<evidence type="ECO:0000256" key="1">
    <source>
        <dbReference type="SAM" id="Phobius"/>
    </source>
</evidence>